<organism evidence="2 3">
    <name type="scientific">Sphingomonas naphthae</name>
    <dbReference type="NCBI Taxonomy" id="1813468"/>
    <lineage>
        <taxon>Bacteria</taxon>
        <taxon>Pseudomonadati</taxon>
        <taxon>Pseudomonadota</taxon>
        <taxon>Alphaproteobacteria</taxon>
        <taxon>Sphingomonadales</taxon>
        <taxon>Sphingomonadaceae</taxon>
        <taxon>Sphingomonas</taxon>
    </lineage>
</organism>
<keyword evidence="3" id="KW-1185">Reference proteome</keyword>
<feature type="transmembrane region" description="Helical" evidence="1">
    <location>
        <begin position="184"/>
        <end position="204"/>
    </location>
</feature>
<dbReference type="EMBL" id="CP117411">
    <property type="protein sequence ID" value="WCT71837.1"/>
    <property type="molecule type" value="Genomic_DNA"/>
</dbReference>
<dbReference type="RefSeq" id="WP_273685784.1">
    <property type="nucleotide sequence ID" value="NZ_CP117411.1"/>
</dbReference>
<sequence>MASQRRRGFWLKHLHRWHWISSGLCLVGMILFAVTGITLNHAGSIASEPKTITRVTTLPPPVRRAIAGEDEAKRPLPPAVRDAIAGAIQVDVPADTIAEWSADEVFLDMPRPGSDATLSIDRIEGRVEYERTDRGWISFLNDLHKGRNAGAAWSWFLDIFAASAIIFAFTGLFLLQLHGRQRPATWPVVGLGLIAPLILILLFIH</sequence>
<name>A0ABY7TEZ3_9SPHN</name>
<keyword evidence="1" id="KW-1133">Transmembrane helix</keyword>
<dbReference type="Pfam" id="PF16357">
    <property type="entry name" value="PepSY_TM_like_2"/>
    <property type="match status" value="1"/>
</dbReference>
<protein>
    <submittedName>
        <fullName evidence="2">PepSY-associated TM helix domain-containing protein</fullName>
    </submittedName>
</protein>
<dbReference type="PANTHER" id="PTHR40115:SF1">
    <property type="entry name" value="INNER MEMBRANE PROTEIN WITH PEPSY TM HELIX"/>
    <property type="match status" value="1"/>
</dbReference>
<dbReference type="Proteomes" id="UP001220395">
    <property type="component" value="Chromosome"/>
</dbReference>
<keyword evidence="1" id="KW-0472">Membrane</keyword>
<reference evidence="2 3" key="1">
    <citation type="submission" date="2023-02" db="EMBL/GenBank/DDBJ databases">
        <title>Genome sequence of Sphingomonas naphthae.</title>
        <authorList>
            <person name="Kim S."/>
            <person name="Heo J."/>
            <person name="Kwon S.-W."/>
        </authorList>
    </citation>
    <scope>NUCLEOTIDE SEQUENCE [LARGE SCALE GENOMIC DNA]</scope>
    <source>
        <strain evidence="2 3">KACC 18716</strain>
    </source>
</reference>
<dbReference type="PANTHER" id="PTHR40115">
    <property type="entry name" value="INNER MEMBRANE PROTEIN WITH PEPSY TM HELIX"/>
    <property type="match status" value="1"/>
</dbReference>
<proteinExistence type="predicted"/>
<feature type="transmembrane region" description="Helical" evidence="1">
    <location>
        <begin position="155"/>
        <end position="178"/>
    </location>
</feature>
<dbReference type="InterPro" id="IPR032307">
    <property type="entry name" value="PepSY_TM-like_2"/>
</dbReference>
<accession>A0ABY7TEZ3</accession>
<keyword evidence="1" id="KW-0812">Transmembrane</keyword>
<feature type="transmembrane region" description="Helical" evidence="1">
    <location>
        <begin position="20"/>
        <end position="40"/>
    </location>
</feature>
<evidence type="ECO:0000256" key="1">
    <source>
        <dbReference type="SAM" id="Phobius"/>
    </source>
</evidence>
<gene>
    <name evidence="2" type="ORF">PQ455_09235</name>
</gene>
<evidence type="ECO:0000313" key="3">
    <source>
        <dbReference type="Proteomes" id="UP001220395"/>
    </source>
</evidence>
<evidence type="ECO:0000313" key="2">
    <source>
        <dbReference type="EMBL" id="WCT71837.1"/>
    </source>
</evidence>